<keyword evidence="3" id="KW-0963">Cytoplasm</keyword>
<dbReference type="PROSITE" id="PS50988">
    <property type="entry name" value="TROVE"/>
    <property type="match status" value="1"/>
</dbReference>
<keyword evidence="5" id="KW-0694">RNA-binding</keyword>
<name>A0ABP8JJ63_9ACTN</name>
<accession>A0ABP8JJ63</accession>
<organism evidence="9 10">
    <name type="scientific">Tsukamurella soli</name>
    <dbReference type="NCBI Taxonomy" id="644556"/>
    <lineage>
        <taxon>Bacteria</taxon>
        <taxon>Bacillati</taxon>
        <taxon>Actinomycetota</taxon>
        <taxon>Actinomycetes</taxon>
        <taxon>Mycobacteriales</taxon>
        <taxon>Tsukamurellaceae</taxon>
        <taxon>Tsukamurella</taxon>
    </lineage>
</organism>
<evidence type="ECO:0000256" key="6">
    <source>
        <dbReference type="ARBA" id="ARBA00023274"/>
    </source>
</evidence>
<comment type="subcellular location">
    <subcellularLocation>
        <location evidence="1">Cytoplasm</location>
    </subcellularLocation>
</comment>
<evidence type="ECO:0000313" key="10">
    <source>
        <dbReference type="Proteomes" id="UP001500635"/>
    </source>
</evidence>
<evidence type="ECO:0000259" key="8">
    <source>
        <dbReference type="PROSITE" id="PS50988"/>
    </source>
</evidence>
<dbReference type="RefSeq" id="WP_344994816.1">
    <property type="nucleotide sequence ID" value="NZ_BAABFR010000026.1"/>
</dbReference>
<reference evidence="10" key="1">
    <citation type="journal article" date="2019" name="Int. J. Syst. Evol. Microbiol.">
        <title>The Global Catalogue of Microorganisms (GCM) 10K type strain sequencing project: providing services to taxonomists for standard genome sequencing and annotation.</title>
        <authorList>
            <consortium name="The Broad Institute Genomics Platform"/>
            <consortium name="The Broad Institute Genome Sequencing Center for Infectious Disease"/>
            <person name="Wu L."/>
            <person name="Ma J."/>
        </authorList>
    </citation>
    <scope>NUCLEOTIDE SEQUENCE [LARGE SCALE GENOMIC DNA]</scope>
    <source>
        <strain evidence="10">JCM 17688</strain>
    </source>
</reference>
<comment type="similarity">
    <text evidence="2">Belongs to the Ro 60 kDa family.</text>
</comment>
<dbReference type="SUPFAM" id="SSF53300">
    <property type="entry name" value="vWA-like"/>
    <property type="match status" value="1"/>
</dbReference>
<dbReference type="Pfam" id="PF05731">
    <property type="entry name" value="TROVE"/>
    <property type="match status" value="1"/>
</dbReference>
<feature type="domain" description="TROVE" evidence="8">
    <location>
        <begin position="24"/>
        <end position="350"/>
    </location>
</feature>
<feature type="region of interest" description="Disordered" evidence="7">
    <location>
        <begin position="1"/>
        <end position="31"/>
    </location>
</feature>
<dbReference type="SUPFAM" id="SSF140864">
    <property type="entry name" value="TROVE domain-like"/>
    <property type="match status" value="1"/>
</dbReference>
<feature type="compositionally biased region" description="Polar residues" evidence="7">
    <location>
        <begin position="15"/>
        <end position="29"/>
    </location>
</feature>
<dbReference type="EMBL" id="BAABFR010000026">
    <property type="protein sequence ID" value="GAA4391698.1"/>
    <property type="molecule type" value="Genomic_DNA"/>
</dbReference>
<dbReference type="PANTHER" id="PTHR14202:SF0">
    <property type="entry name" value="RNA-BINDING PROTEIN RO60"/>
    <property type="match status" value="1"/>
</dbReference>
<evidence type="ECO:0000256" key="4">
    <source>
        <dbReference type="ARBA" id="ARBA00022723"/>
    </source>
</evidence>
<protein>
    <submittedName>
        <fullName evidence="9">TROVE domain-containing protein</fullName>
    </submittedName>
</protein>
<evidence type="ECO:0000313" key="9">
    <source>
        <dbReference type="EMBL" id="GAA4391698.1"/>
    </source>
</evidence>
<gene>
    <name evidence="9" type="ORF">GCM10023147_20870</name>
</gene>
<evidence type="ECO:0000256" key="3">
    <source>
        <dbReference type="ARBA" id="ARBA00022490"/>
    </source>
</evidence>
<comment type="caution">
    <text evidence="9">The sequence shown here is derived from an EMBL/GenBank/DDBJ whole genome shotgun (WGS) entry which is preliminary data.</text>
</comment>
<keyword evidence="10" id="KW-1185">Reference proteome</keyword>
<evidence type="ECO:0000256" key="7">
    <source>
        <dbReference type="SAM" id="MobiDB-lite"/>
    </source>
</evidence>
<evidence type="ECO:0000256" key="1">
    <source>
        <dbReference type="ARBA" id="ARBA00004496"/>
    </source>
</evidence>
<evidence type="ECO:0000256" key="2">
    <source>
        <dbReference type="ARBA" id="ARBA00007814"/>
    </source>
</evidence>
<dbReference type="InterPro" id="IPR036465">
    <property type="entry name" value="vWFA_dom_sf"/>
</dbReference>
<evidence type="ECO:0000256" key="5">
    <source>
        <dbReference type="ARBA" id="ARBA00022884"/>
    </source>
</evidence>
<dbReference type="InterPro" id="IPR037214">
    <property type="entry name" value="TROVE_dom_sf"/>
</dbReference>
<proteinExistence type="inferred from homology"/>
<keyword evidence="4" id="KW-0479">Metal-binding</keyword>
<dbReference type="Proteomes" id="UP001500635">
    <property type="component" value="Unassembled WGS sequence"/>
</dbReference>
<dbReference type="InterPro" id="IPR040322">
    <property type="entry name" value="TROVE2"/>
</dbReference>
<dbReference type="InterPro" id="IPR008858">
    <property type="entry name" value="TROVE_dom"/>
</dbReference>
<sequence length="515" mass="56702">MSRFNSGTVRAPQRSAVQSTGIKQVNHNGAQGFKRDAKSELFVSAATSFAVDKFYESASNLRTRQTALLKEVAVADPKWTRDFLHWLRHDAMLRTGPAILACEAVKARLDAGEQGGNREIIRAVLARPDEPGELLAYWISEHGRRIPKPVKRGVADAVSKMYTERNWLKYDSQKSALRFADVIELTHPDMDGVLAKYILDDRHHEANVVQGTLPMIRANRWIRGVDASLIRNWAKNGTLSDHLKNAGMTWEDIPSIVNGPWTGELWDAIIPSMGAFALMRNLRNFDTNGISPESVAIVKAKLSDPDEIAKSRALPMRFLTAYKNAPNVRWHEPLEIGLHHTLQNVPSLKGRTLILMDWSGSMFGYSETITNAEKATLFGTALAQRAEHADLVAYGNNAYRIELKPGASLINAVESARNLGGTDTAGTLQAWFKGHDRVVIITDEQYGGASLFGVRIADPGSVIPNTTPLITVNLGGYATAQASGKNRVTIASLSDSAFKLIDLLGNTSEKWPWEA</sequence>
<dbReference type="Gene3D" id="3.40.50.410">
    <property type="entry name" value="von Willebrand factor, type A domain"/>
    <property type="match status" value="1"/>
</dbReference>
<keyword evidence="6" id="KW-0687">Ribonucleoprotein</keyword>
<dbReference type="PANTHER" id="PTHR14202">
    <property type="entry name" value="60 KDA RIBONUCLEOPROTEIN SSA/RO"/>
    <property type="match status" value="1"/>
</dbReference>